<dbReference type="NCBIfam" id="TIGR04255">
    <property type="entry name" value="sporadTIGR04255"/>
    <property type="match status" value="1"/>
</dbReference>
<sequence>MTAACGSQSRRCHPAGRRCTWSPLSSPAGTWRSTSASSCCGTLPRRAGRAEHDHPAGSAVSRGGGGLRAQRARRRRLPGGELHKPVGCPLSRGACRARVTTRVANRGADLPGQEDHLTTEPEAGLRRRRYANPPVAEALVRLHWDDSIVWKATTPGLIFGLIGDLYPDEPQTRNVVEAQVSGEHGSAPNFELRSGPQQMMFSRESGSRLVLVGPNDVSVHGLPPYEGWGSLEARLFEAVERLREWATPPSKRYSTIGLRYINRVEIFEPSVNFEDWLTVAFALPPGLPQTMTGFLDRIDSVYPDGATRIGFTWASTEAPAGSSAFVLDFDLTRVDQSGFTLDEARDVIADLKVKEGQAFEGMLKDSLREVFGEL</sequence>
<protein>
    <submittedName>
        <fullName evidence="2">TIGR04255 family protein</fullName>
    </submittedName>
</protein>
<evidence type="ECO:0000256" key="1">
    <source>
        <dbReference type="SAM" id="MobiDB-lite"/>
    </source>
</evidence>
<dbReference type="EMBL" id="FRDM01000047">
    <property type="protein sequence ID" value="SHN88512.1"/>
    <property type="molecule type" value="Genomic_DNA"/>
</dbReference>
<dbReference type="Proteomes" id="UP000184428">
    <property type="component" value="Unassembled WGS sequence"/>
</dbReference>
<accession>A0A1M7UZZ0</accession>
<dbReference type="AlphaFoldDB" id="A0A1M7UZZ0"/>
<proteinExistence type="predicted"/>
<evidence type="ECO:0000313" key="2">
    <source>
        <dbReference type="EMBL" id="SHN88512.1"/>
    </source>
</evidence>
<dbReference type="InterPro" id="IPR026349">
    <property type="entry name" value="CHP04255"/>
</dbReference>
<gene>
    <name evidence="2" type="ORF">SAMN05660350_04547</name>
</gene>
<organism evidence="2 3">
    <name type="scientific">Geodermatophilus obscurus</name>
    <dbReference type="NCBI Taxonomy" id="1861"/>
    <lineage>
        <taxon>Bacteria</taxon>
        <taxon>Bacillati</taxon>
        <taxon>Actinomycetota</taxon>
        <taxon>Actinomycetes</taxon>
        <taxon>Geodermatophilales</taxon>
        <taxon>Geodermatophilaceae</taxon>
        <taxon>Geodermatophilus</taxon>
    </lineage>
</organism>
<name>A0A1M7UZZ0_9ACTN</name>
<evidence type="ECO:0000313" key="3">
    <source>
        <dbReference type="Proteomes" id="UP000184428"/>
    </source>
</evidence>
<reference evidence="2 3" key="1">
    <citation type="submission" date="2016-12" db="EMBL/GenBank/DDBJ databases">
        <authorList>
            <person name="Song W.-J."/>
            <person name="Kurnit D.M."/>
        </authorList>
    </citation>
    <scope>NUCLEOTIDE SEQUENCE [LARGE SCALE GENOMIC DNA]</scope>
    <source>
        <strain evidence="2 3">DSM 43162</strain>
    </source>
</reference>
<feature type="region of interest" description="Disordered" evidence="1">
    <location>
        <begin position="46"/>
        <end position="83"/>
    </location>
</feature>